<proteinExistence type="predicted"/>
<accession>A0A8H8P6G4</accession>
<protein>
    <submittedName>
        <fullName evidence="1">Uncharacterized protein</fullName>
    </submittedName>
</protein>
<reference evidence="1" key="1">
    <citation type="submission" date="2020-05" db="EMBL/GenBank/DDBJ databases">
        <title>Evolutionary and genomic comparisons of hybrid uninucleate and nonhybrid Rhizoctonia fungi.</title>
        <authorList>
            <person name="Li C."/>
            <person name="Chen X."/>
        </authorList>
    </citation>
    <scope>NUCLEOTIDE SEQUENCE</scope>
    <source>
        <strain evidence="1">AG-1 IA</strain>
    </source>
</reference>
<evidence type="ECO:0000313" key="2">
    <source>
        <dbReference type="Proteomes" id="UP000650533"/>
    </source>
</evidence>
<gene>
    <name evidence="1" type="ORF">RhiXN_07374</name>
</gene>
<dbReference type="GeneID" id="67029653"/>
<dbReference type="AlphaFoldDB" id="A0A8H8P6G4"/>
<dbReference type="KEGG" id="rsx:RhiXN_07374"/>
<dbReference type="Proteomes" id="UP000650533">
    <property type="component" value="Chromosome 13"/>
</dbReference>
<organism evidence="1 2">
    <name type="scientific">Rhizoctonia solani</name>
    <dbReference type="NCBI Taxonomy" id="456999"/>
    <lineage>
        <taxon>Eukaryota</taxon>
        <taxon>Fungi</taxon>
        <taxon>Dikarya</taxon>
        <taxon>Basidiomycota</taxon>
        <taxon>Agaricomycotina</taxon>
        <taxon>Agaricomycetes</taxon>
        <taxon>Cantharellales</taxon>
        <taxon>Ceratobasidiaceae</taxon>
        <taxon>Rhizoctonia</taxon>
    </lineage>
</organism>
<dbReference type="EMBL" id="CP059670">
    <property type="protein sequence ID" value="QRW25425.1"/>
    <property type="molecule type" value="Genomic_DNA"/>
</dbReference>
<evidence type="ECO:0000313" key="1">
    <source>
        <dbReference type="EMBL" id="QRW25425.1"/>
    </source>
</evidence>
<name>A0A8H8P6G4_9AGAM</name>
<dbReference type="RefSeq" id="XP_043185662.1">
    <property type="nucleotide sequence ID" value="XM_043327190.1"/>
</dbReference>
<sequence>MEISDVRSTHSTCSSLSDLSPTVQDQLARLRRCPWLPITDSDSKTCFLMKFCADPEKEECYILVTDTVKLSKAATFPTVSPHRLPPHRKARAQIQTAYAPAPPFAHQLCRLSDMQVVVEHGGKCADIALTITTPSLNWQWRAFALHWSHAAQILSKH</sequence>